<comment type="caution">
    <text evidence="2">The sequence shown here is derived from an EMBL/GenBank/DDBJ whole genome shotgun (WGS) entry which is preliminary data.</text>
</comment>
<dbReference type="InterPro" id="IPR025659">
    <property type="entry name" value="Tubby-like_C"/>
</dbReference>
<reference evidence="2 3" key="1">
    <citation type="journal article" date="2024" name="G3 (Bethesda)">
        <title>Genome assembly of Hibiscus sabdariffa L. provides insights into metabolisms of medicinal natural products.</title>
        <authorList>
            <person name="Kim T."/>
        </authorList>
    </citation>
    <scope>NUCLEOTIDE SEQUENCE [LARGE SCALE GENOMIC DNA]</scope>
    <source>
        <strain evidence="2">TK-2024</strain>
        <tissue evidence="2">Old leaves</tissue>
    </source>
</reference>
<evidence type="ECO:0008006" key="4">
    <source>
        <dbReference type="Google" id="ProtNLM"/>
    </source>
</evidence>
<keyword evidence="3" id="KW-1185">Reference proteome</keyword>
<proteinExistence type="inferred from homology"/>
<comment type="similarity">
    <text evidence="1">Belongs to the LOR family.</text>
</comment>
<dbReference type="InterPro" id="IPR007612">
    <property type="entry name" value="LOR"/>
</dbReference>
<dbReference type="PANTHER" id="PTHR31087">
    <property type="match status" value="1"/>
</dbReference>
<gene>
    <name evidence="2" type="ORF">V6N11_008910</name>
</gene>
<protein>
    <recommendedName>
        <fullName evidence="4">Protein LURP-one-related 8</fullName>
    </recommendedName>
</protein>
<evidence type="ECO:0000256" key="1">
    <source>
        <dbReference type="ARBA" id="ARBA00005437"/>
    </source>
</evidence>
<name>A0ABR2PP03_9ROSI</name>
<evidence type="ECO:0000313" key="2">
    <source>
        <dbReference type="EMBL" id="KAK8990202.1"/>
    </source>
</evidence>
<accession>A0ABR2PP03</accession>
<organism evidence="2 3">
    <name type="scientific">Hibiscus sabdariffa</name>
    <name type="common">roselle</name>
    <dbReference type="NCBI Taxonomy" id="183260"/>
    <lineage>
        <taxon>Eukaryota</taxon>
        <taxon>Viridiplantae</taxon>
        <taxon>Streptophyta</taxon>
        <taxon>Embryophyta</taxon>
        <taxon>Tracheophyta</taxon>
        <taxon>Spermatophyta</taxon>
        <taxon>Magnoliopsida</taxon>
        <taxon>eudicotyledons</taxon>
        <taxon>Gunneridae</taxon>
        <taxon>Pentapetalae</taxon>
        <taxon>rosids</taxon>
        <taxon>malvids</taxon>
        <taxon>Malvales</taxon>
        <taxon>Malvaceae</taxon>
        <taxon>Malvoideae</taxon>
        <taxon>Hibiscus</taxon>
    </lineage>
</organism>
<sequence length="231" mass="26111">MPSCFRTSVKRLETFTRMTRVYPNATFTGVSERPPKLLPIPETDTAEEAILTVWKKSLLFNCNGFTVFDGKGNLVFRVDNYMDGHKGEILLMDATGNPLLTIRRKKMSLGDCWLIHEGETLVNPRLCARKSMNILNKNCLAYVIPGNTSTSGRIRNNKVVYEIQGSYSQRSCSVYDDSRRLVAEIKKKEGDKGVAYGTDVFRLVVQQGHIRTDFAMALVILLDQMFGSSRR</sequence>
<dbReference type="Gene3D" id="2.40.160.200">
    <property type="entry name" value="LURP1-related"/>
    <property type="match status" value="1"/>
</dbReference>
<dbReference type="Pfam" id="PF04525">
    <property type="entry name" value="LOR"/>
    <property type="match status" value="1"/>
</dbReference>
<dbReference type="PANTHER" id="PTHR31087:SF22">
    <property type="entry name" value="PROTEIN LURP-ONE-RELATED 8"/>
    <property type="match status" value="1"/>
</dbReference>
<dbReference type="EMBL" id="JBBPBN010000054">
    <property type="protein sequence ID" value="KAK8990202.1"/>
    <property type="molecule type" value="Genomic_DNA"/>
</dbReference>
<dbReference type="SUPFAM" id="SSF54518">
    <property type="entry name" value="Tubby C-terminal domain-like"/>
    <property type="match status" value="1"/>
</dbReference>
<dbReference type="Proteomes" id="UP001396334">
    <property type="component" value="Unassembled WGS sequence"/>
</dbReference>
<dbReference type="InterPro" id="IPR038595">
    <property type="entry name" value="LOR_sf"/>
</dbReference>
<evidence type="ECO:0000313" key="3">
    <source>
        <dbReference type="Proteomes" id="UP001396334"/>
    </source>
</evidence>